<accession>A0A6A6HS72</accession>
<feature type="region of interest" description="Disordered" evidence="1">
    <location>
        <begin position="39"/>
        <end position="111"/>
    </location>
</feature>
<dbReference type="GeneID" id="54574276"/>
<dbReference type="Proteomes" id="UP000800094">
    <property type="component" value="Unassembled WGS sequence"/>
</dbReference>
<sequence>MFPRISFKHRLWPEDSPRQFSLLPGFVYFASCLIRCGHRRTPRRTPKQTGFRAAPPPPNHTDPQSYISRPAPPVSKEFTRITSHSKLNLRPSDNFPSDRTAAIRPSTASAT</sequence>
<reference evidence="2" key="1">
    <citation type="journal article" date="2020" name="Stud. Mycol.">
        <title>101 Dothideomycetes genomes: a test case for predicting lifestyles and emergence of pathogens.</title>
        <authorList>
            <person name="Haridas S."/>
            <person name="Albert R."/>
            <person name="Binder M."/>
            <person name="Bloem J."/>
            <person name="Labutti K."/>
            <person name="Salamov A."/>
            <person name="Andreopoulos B."/>
            <person name="Baker S."/>
            <person name="Barry K."/>
            <person name="Bills G."/>
            <person name="Bluhm B."/>
            <person name="Cannon C."/>
            <person name="Castanera R."/>
            <person name="Culley D."/>
            <person name="Daum C."/>
            <person name="Ezra D."/>
            <person name="Gonzalez J."/>
            <person name="Henrissat B."/>
            <person name="Kuo A."/>
            <person name="Liang C."/>
            <person name="Lipzen A."/>
            <person name="Lutzoni F."/>
            <person name="Magnuson J."/>
            <person name="Mondo S."/>
            <person name="Nolan M."/>
            <person name="Ohm R."/>
            <person name="Pangilinan J."/>
            <person name="Park H.-J."/>
            <person name="Ramirez L."/>
            <person name="Alfaro M."/>
            <person name="Sun H."/>
            <person name="Tritt A."/>
            <person name="Yoshinaga Y."/>
            <person name="Zwiers L.-H."/>
            <person name="Turgeon B."/>
            <person name="Goodwin S."/>
            <person name="Spatafora J."/>
            <person name="Crous P."/>
            <person name="Grigoriev I."/>
        </authorList>
    </citation>
    <scope>NUCLEOTIDE SEQUENCE</scope>
    <source>
        <strain evidence="2">CBS 122368</strain>
    </source>
</reference>
<dbReference type="RefSeq" id="XP_033675377.1">
    <property type="nucleotide sequence ID" value="XM_033820946.1"/>
</dbReference>
<dbReference type="EMBL" id="ML987218">
    <property type="protein sequence ID" value="KAF2240373.1"/>
    <property type="molecule type" value="Genomic_DNA"/>
</dbReference>
<keyword evidence="3" id="KW-1185">Reference proteome</keyword>
<evidence type="ECO:0000313" key="3">
    <source>
        <dbReference type="Proteomes" id="UP000800094"/>
    </source>
</evidence>
<name>A0A6A6HS72_9PLEO</name>
<dbReference type="AlphaFoldDB" id="A0A6A6HS72"/>
<protein>
    <submittedName>
        <fullName evidence="2">Uncharacterized protein</fullName>
    </submittedName>
</protein>
<gene>
    <name evidence="2" type="ORF">BU26DRAFT_236720</name>
</gene>
<proteinExistence type="predicted"/>
<organism evidence="2 3">
    <name type="scientific">Trematosphaeria pertusa</name>
    <dbReference type="NCBI Taxonomy" id="390896"/>
    <lineage>
        <taxon>Eukaryota</taxon>
        <taxon>Fungi</taxon>
        <taxon>Dikarya</taxon>
        <taxon>Ascomycota</taxon>
        <taxon>Pezizomycotina</taxon>
        <taxon>Dothideomycetes</taxon>
        <taxon>Pleosporomycetidae</taxon>
        <taxon>Pleosporales</taxon>
        <taxon>Massarineae</taxon>
        <taxon>Trematosphaeriaceae</taxon>
        <taxon>Trematosphaeria</taxon>
    </lineage>
</organism>
<evidence type="ECO:0000256" key="1">
    <source>
        <dbReference type="SAM" id="MobiDB-lite"/>
    </source>
</evidence>
<evidence type="ECO:0000313" key="2">
    <source>
        <dbReference type="EMBL" id="KAF2240373.1"/>
    </source>
</evidence>